<sequence length="70" mass="7949">MDELLSAVERALAGVETARRNLEEAQRALERAEATEKRLRKLMQKNGRKKDGTGRGRPAMKNPPEYDRPS</sequence>
<proteinExistence type="predicted"/>
<dbReference type="Proteomes" id="UP000298180">
    <property type="component" value="Unassembled WGS sequence"/>
</dbReference>
<evidence type="ECO:0000313" key="2">
    <source>
        <dbReference type="EMBL" id="TFZ06145.1"/>
    </source>
</evidence>
<comment type="caution">
    <text evidence="2">The sequence shown here is derived from an EMBL/GenBank/DDBJ whole genome shotgun (WGS) entry which is preliminary data.</text>
</comment>
<feature type="compositionally biased region" description="Basic residues" evidence="1">
    <location>
        <begin position="38"/>
        <end position="48"/>
    </location>
</feature>
<feature type="region of interest" description="Disordered" evidence="1">
    <location>
        <begin position="36"/>
        <end position="70"/>
    </location>
</feature>
<name>A0A4Z0C7S7_9BURK</name>
<organism evidence="2 3">
    <name type="scientific">Ramlibacter henchirensis</name>
    <dbReference type="NCBI Taxonomy" id="204072"/>
    <lineage>
        <taxon>Bacteria</taxon>
        <taxon>Pseudomonadati</taxon>
        <taxon>Pseudomonadota</taxon>
        <taxon>Betaproteobacteria</taxon>
        <taxon>Burkholderiales</taxon>
        <taxon>Comamonadaceae</taxon>
        <taxon>Ramlibacter</taxon>
    </lineage>
</organism>
<dbReference type="EMBL" id="SMLM01000001">
    <property type="protein sequence ID" value="TFZ06145.1"/>
    <property type="molecule type" value="Genomic_DNA"/>
</dbReference>
<gene>
    <name evidence="2" type="ORF">EZ313_05740</name>
</gene>
<keyword evidence="3" id="KW-1185">Reference proteome</keyword>
<accession>A0A4Z0C7S7</accession>
<protein>
    <submittedName>
        <fullName evidence="2">Uncharacterized protein</fullName>
    </submittedName>
</protein>
<reference evidence="2 3" key="1">
    <citation type="submission" date="2019-03" db="EMBL/GenBank/DDBJ databases">
        <title>Ramlibacter henchirensis DSM 14656, whole genome shotgun sequence.</title>
        <authorList>
            <person name="Zhang X."/>
            <person name="Feng G."/>
            <person name="Zhu H."/>
        </authorList>
    </citation>
    <scope>NUCLEOTIDE SEQUENCE [LARGE SCALE GENOMIC DNA]</scope>
    <source>
        <strain evidence="2 3">DSM 14656</strain>
    </source>
</reference>
<evidence type="ECO:0000256" key="1">
    <source>
        <dbReference type="SAM" id="MobiDB-lite"/>
    </source>
</evidence>
<evidence type="ECO:0000313" key="3">
    <source>
        <dbReference type="Proteomes" id="UP000298180"/>
    </source>
</evidence>
<dbReference type="RefSeq" id="WP_135262231.1">
    <property type="nucleotide sequence ID" value="NZ_SMLM01000001.1"/>
</dbReference>
<dbReference type="AlphaFoldDB" id="A0A4Z0C7S7"/>